<keyword evidence="5" id="KW-1185">Reference proteome</keyword>
<dbReference type="Pfam" id="PF13639">
    <property type="entry name" value="zf-RING_2"/>
    <property type="match status" value="1"/>
</dbReference>
<dbReference type="EMBL" id="JBDFQZ010000009">
    <property type="protein sequence ID" value="KAK9689555.1"/>
    <property type="molecule type" value="Genomic_DNA"/>
</dbReference>
<organism evidence="4 5">
    <name type="scientific">Saponaria officinalis</name>
    <name type="common">Common soapwort</name>
    <name type="synonym">Lychnis saponaria</name>
    <dbReference type="NCBI Taxonomy" id="3572"/>
    <lineage>
        <taxon>Eukaryota</taxon>
        <taxon>Viridiplantae</taxon>
        <taxon>Streptophyta</taxon>
        <taxon>Embryophyta</taxon>
        <taxon>Tracheophyta</taxon>
        <taxon>Spermatophyta</taxon>
        <taxon>Magnoliopsida</taxon>
        <taxon>eudicotyledons</taxon>
        <taxon>Gunneridae</taxon>
        <taxon>Pentapetalae</taxon>
        <taxon>Caryophyllales</taxon>
        <taxon>Caryophyllaceae</taxon>
        <taxon>Caryophylleae</taxon>
        <taxon>Saponaria</taxon>
    </lineage>
</organism>
<keyword evidence="1" id="KW-0863">Zinc-finger</keyword>
<dbReference type="SUPFAM" id="SSF57850">
    <property type="entry name" value="RING/U-box"/>
    <property type="match status" value="1"/>
</dbReference>
<dbReference type="InterPro" id="IPR013083">
    <property type="entry name" value="Znf_RING/FYVE/PHD"/>
</dbReference>
<dbReference type="PANTHER" id="PTHR46225:SF1">
    <property type="entry name" value="RING_U-BOX SUPERFAMILY PROTEIN"/>
    <property type="match status" value="1"/>
</dbReference>
<dbReference type="PANTHER" id="PTHR46225">
    <property type="entry name" value="C3H4 TYPE ZINC FINGER PROTEIN"/>
    <property type="match status" value="1"/>
</dbReference>
<gene>
    <name evidence="4" type="ORF">RND81_09G066800</name>
</gene>
<feature type="transmembrane region" description="Helical" evidence="2">
    <location>
        <begin position="71"/>
        <end position="93"/>
    </location>
</feature>
<feature type="transmembrane region" description="Helical" evidence="2">
    <location>
        <begin position="159"/>
        <end position="177"/>
    </location>
</feature>
<keyword evidence="2" id="KW-1133">Transmembrane helix</keyword>
<keyword evidence="2" id="KW-0812">Transmembrane</keyword>
<evidence type="ECO:0000259" key="3">
    <source>
        <dbReference type="PROSITE" id="PS50089"/>
    </source>
</evidence>
<name>A0AAW1IJM1_SAPOF</name>
<keyword evidence="2" id="KW-0472">Membrane</keyword>
<sequence>MSLCVLTSIHIYENVRHEEEEPRTQTQRPSLFVRMAMRVSRAKWFTFLRRVFHYQNGSSSPLGANPFNSGYWMMLEFLTLVSQICLTLIVLSVSKDEKPVWPMRIWVIGYDLGCVMSLFILYWRHGHYHYDGISLTNVEQQCTTNDDSRKLQLVNKCKASLDLFYAMWFVMGNVWVFDTRFGSLNGAPKLQVLCISILVWNAITYSFPFLLFLLLCICVPLFSTLIGYNMSLGSAEKGASHDQIAKLLCWRFKQVDCCLEDGNSSFANDNPICCICLTKYKETEEIRQLPCSHIFHKHCVDQWLGIISCCPLCKRGLDT</sequence>
<dbReference type="GO" id="GO:0008270">
    <property type="term" value="F:zinc ion binding"/>
    <property type="evidence" value="ECO:0007669"/>
    <property type="project" value="UniProtKB-KW"/>
</dbReference>
<keyword evidence="1" id="KW-0862">Zinc</keyword>
<feature type="transmembrane region" description="Helical" evidence="2">
    <location>
        <begin position="105"/>
        <end position="123"/>
    </location>
</feature>
<evidence type="ECO:0000313" key="5">
    <source>
        <dbReference type="Proteomes" id="UP001443914"/>
    </source>
</evidence>
<dbReference type="Gene3D" id="3.30.40.10">
    <property type="entry name" value="Zinc/RING finger domain, C3HC4 (zinc finger)"/>
    <property type="match status" value="1"/>
</dbReference>
<feature type="transmembrane region" description="Helical" evidence="2">
    <location>
        <begin position="184"/>
        <end position="203"/>
    </location>
</feature>
<dbReference type="PROSITE" id="PS50089">
    <property type="entry name" value="ZF_RING_2"/>
    <property type="match status" value="1"/>
</dbReference>
<feature type="domain" description="RING-type" evidence="3">
    <location>
        <begin position="273"/>
        <end position="314"/>
    </location>
</feature>
<dbReference type="Proteomes" id="UP001443914">
    <property type="component" value="Unassembled WGS sequence"/>
</dbReference>
<dbReference type="SMART" id="SM00184">
    <property type="entry name" value="RING"/>
    <property type="match status" value="1"/>
</dbReference>
<protein>
    <recommendedName>
        <fullName evidence="3">RING-type domain-containing protein</fullName>
    </recommendedName>
</protein>
<dbReference type="AlphaFoldDB" id="A0AAW1IJM1"/>
<comment type="caution">
    <text evidence="4">The sequence shown here is derived from an EMBL/GenBank/DDBJ whole genome shotgun (WGS) entry which is preliminary data.</text>
</comment>
<evidence type="ECO:0000256" key="1">
    <source>
        <dbReference type="PROSITE-ProRule" id="PRU00175"/>
    </source>
</evidence>
<reference evidence="4" key="1">
    <citation type="submission" date="2024-03" db="EMBL/GenBank/DDBJ databases">
        <title>WGS assembly of Saponaria officinalis var. Norfolk2.</title>
        <authorList>
            <person name="Jenkins J."/>
            <person name="Shu S."/>
            <person name="Grimwood J."/>
            <person name="Barry K."/>
            <person name="Goodstein D."/>
            <person name="Schmutz J."/>
            <person name="Leebens-Mack J."/>
            <person name="Osbourn A."/>
        </authorList>
    </citation>
    <scope>NUCLEOTIDE SEQUENCE [LARGE SCALE GENOMIC DNA]</scope>
    <source>
        <strain evidence="4">JIC</strain>
    </source>
</reference>
<evidence type="ECO:0000313" key="4">
    <source>
        <dbReference type="EMBL" id="KAK9689555.1"/>
    </source>
</evidence>
<keyword evidence="1" id="KW-0479">Metal-binding</keyword>
<evidence type="ECO:0000256" key="2">
    <source>
        <dbReference type="SAM" id="Phobius"/>
    </source>
</evidence>
<accession>A0AAW1IJM1</accession>
<proteinExistence type="predicted"/>
<feature type="transmembrane region" description="Helical" evidence="2">
    <location>
        <begin position="209"/>
        <end position="228"/>
    </location>
</feature>
<dbReference type="InterPro" id="IPR001841">
    <property type="entry name" value="Znf_RING"/>
</dbReference>